<evidence type="ECO:0000313" key="2">
    <source>
        <dbReference type="Proteomes" id="UP000253772"/>
    </source>
</evidence>
<evidence type="ECO:0008006" key="3">
    <source>
        <dbReference type="Google" id="ProtNLM"/>
    </source>
</evidence>
<accession>A0A482IZY2</accession>
<organism evidence="1 2">
    <name type="scientific">Cupriavidus metallidurans</name>
    <dbReference type="NCBI Taxonomy" id="119219"/>
    <lineage>
        <taxon>Bacteria</taxon>
        <taxon>Pseudomonadati</taxon>
        <taxon>Pseudomonadota</taxon>
        <taxon>Betaproteobacteria</taxon>
        <taxon>Burkholderiales</taxon>
        <taxon>Burkholderiaceae</taxon>
        <taxon>Cupriavidus</taxon>
    </lineage>
</organism>
<name>A0A482IZY2_9BURK</name>
<protein>
    <recommendedName>
        <fullName evidence="3">DegT/DnrJ/EryC1/StrS aminotransferase family protein</fullName>
    </recommendedName>
</protein>
<dbReference type="SUPFAM" id="SSF53383">
    <property type="entry name" value="PLP-dependent transferases"/>
    <property type="match status" value="1"/>
</dbReference>
<proteinExistence type="predicted"/>
<dbReference type="AlphaFoldDB" id="A0A482IZY2"/>
<evidence type="ECO:0000313" key="1">
    <source>
        <dbReference type="EMBL" id="QBP13193.1"/>
    </source>
</evidence>
<dbReference type="OrthoDB" id="8955051at2"/>
<gene>
    <name evidence="1" type="ORF">DDF84_026515</name>
</gene>
<dbReference type="Proteomes" id="UP000253772">
    <property type="component" value="Chromosome c2"/>
</dbReference>
<reference evidence="1 2" key="1">
    <citation type="submission" date="2019-03" db="EMBL/GenBank/DDBJ databases">
        <title>Comparative insights into the high quality Complete genome sequence of highly metal resistant Cupriavidus metallidurans strain BS1 isolated from a gold-copper mine.</title>
        <authorList>
            <person name="Mazhar H.S."/>
            <person name="Rensing C."/>
        </authorList>
    </citation>
    <scope>NUCLEOTIDE SEQUENCE [LARGE SCALE GENOMIC DNA]</scope>
    <source>
        <strain evidence="1 2">BS1</strain>
    </source>
</reference>
<dbReference type="InterPro" id="IPR015424">
    <property type="entry name" value="PyrdxlP-dep_Trfase"/>
</dbReference>
<sequence length="324" mass="36565">MNTDAIGGYLGLELPQYGQEWYPQALRFQSARAAFLALLRTHAPAAVWVPWYLCDSMLEPLRTAGSIVKRYALRHDLGCPDIALADGEWLLYVNYFGVCDRHVDDVLARFPHEQVIIDNAHAFFSPARDNLATIYSPRKFVGVPDGGYLATRASVELPEVTDDGSVARSSHLLKRLAGGAESGYADYAAAECSLEWQEPRRMSPLTQRLLAAIDYPQVRARRASNFSFLHECLGRRNRLTLAAAPDCAPLCYPFLGAPQGLREAWRSQRIYSATYWPDLEQSQDMPEFERSLPRNTLFIPCDQRLSPEQLAPLARQVLEYLDRQ</sequence>
<dbReference type="EMBL" id="CP037901">
    <property type="protein sequence ID" value="QBP13193.1"/>
    <property type="molecule type" value="Genomic_DNA"/>
</dbReference>
<dbReference type="RefSeq" id="WP_017514143.1">
    <property type="nucleotide sequence ID" value="NZ_CP037901.1"/>
</dbReference>